<dbReference type="EMBL" id="CADCWF010000121">
    <property type="protein sequence ID" value="CAA9553147.1"/>
    <property type="molecule type" value="Genomic_DNA"/>
</dbReference>
<organism evidence="1">
    <name type="scientific">uncultured Thermomicrobiales bacterium</name>
    <dbReference type="NCBI Taxonomy" id="1645740"/>
    <lineage>
        <taxon>Bacteria</taxon>
        <taxon>Pseudomonadati</taxon>
        <taxon>Thermomicrobiota</taxon>
        <taxon>Thermomicrobia</taxon>
        <taxon>Thermomicrobiales</taxon>
        <taxon>environmental samples</taxon>
    </lineage>
</organism>
<evidence type="ECO:0000313" key="1">
    <source>
        <dbReference type="EMBL" id="CAA9553147.1"/>
    </source>
</evidence>
<sequence>MGTGVSVSGQVVSGADQVRLPASAGVGAALTAPTPACGRPAACPSAPPARGAGP</sequence>
<protein>
    <submittedName>
        <fullName evidence="1">Uncharacterized protein</fullName>
    </submittedName>
</protein>
<gene>
    <name evidence="1" type="ORF">AVDCRST_MAG59-1931</name>
</gene>
<proteinExistence type="predicted"/>
<accession>A0A6J4UM32</accession>
<name>A0A6J4UM32_9BACT</name>
<reference evidence="1" key="1">
    <citation type="submission" date="2020-02" db="EMBL/GenBank/DDBJ databases">
        <authorList>
            <person name="Meier V. D."/>
        </authorList>
    </citation>
    <scope>NUCLEOTIDE SEQUENCE</scope>
    <source>
        <strain evidence="1">AVDCRST_MAG59</strain>
    </source>
</reference>
<dbReference type="AlphaFoldDB" id="A0A6J4UM32"/>